<feature type="compositionally biased region" description="Basic residues" evidence="1">
    <location>
        <begin position="43"/>
        <end position="52"/>
    </location>
</feature>
<feature type="compositionally biased region" description="Basic and acidic residues" evidence="1">
    <location>
        <begin position="103"/>
        <end position="126"/>
    </location>
</feature>
<reference evidence="6 7" key="2">
    <citation type="submission" date="2018-07" db="EMBL/GenBank/DDBJ databases">
        <title>Genome sequencing of oomycete isolates from Chile give support for New Zealand origin for Phytophthora kernoviae and make available the first Nothophytophthora sp. genome.</title>
        <authorList>
            <person name="Studholme D.J."/>
            <person name="Sanfuentes E."/>
            <person name="Panda P."/>
            <person name="Hill R."/>
            <person name="Sambles C."/>
            <person name="Grant M."/>
            <person name="Williams N.M."/>
            <person name="Mcdougal R.L."/>
        </authorList>
    </citation>
    <scope>NUCLEOTIDE SEQUENCE [LARGE SCALE GENOMIC DNA]</scope>
    <source>
        <strain evidence="4">Chile2</strain>
        <strain evidence="5">Chile4</strain>
    </source>
</reference>
<evidence type="ECO:0000313" key="5">
    <source>
        <dbReference type="EMBL" id="RLN75211.1"/>
    </source>
</evidence>
<feature type="compositionally biased region" description="Basic and acidic residues" evidence="1">
    <location>
        <begin position="53"/>
        <end position="62"/>
    </location>
</feature>
<evidence type="ECO:0000313" key="2">
    <source>
        <dbReference type="EMBL" id="KAG2510903.1"/>
    </source>
</evidence>
<reference evidence="2" key="1">
    <citation type="journal article" date="2015" name="Genom Data">
        <title>Genome sequences of six Phytophthora species associated with forests in New Zealand.</title>
        <authorList>
            <person name="Studholme D.J."/>
            <person name="McDougal R.L."/>
            <person name="Sambles C."/>
            <person name="Hansen E."/>
            <person name="Hardy G."/>
            <person name="Grant M."/>
            <person name="Ganley R.J."/>
            <person name="Williams N.M."/>
        </authorList>
    </citation>
    <scope>NUCLEOTIDE SEQUENCE</scope>
    <source>
        <strain evidence="2">NZFS 2646</strain>
        <strain evidence="3">NZFS 3630</strain>
    </source>
</reference>
<evidence type="ECO:0000313" key="3">
    <source>
        <dbReference type="EMBL" id="KAG2514201.1"/>
    </source>
</evidence>
<dbReference type="Proteomes" id="UP000785171">
    <property type="component" value="Unassembled WGS sequence"/>
</dbReference>
<feature type="compositionally biased region" description="Basic residues" evidence="1">
    <location>
        <begin position="142"/>
        <end position="152"/>
    </location>
</feature>
<evidence type="ECO:0000313" key="6">
    <source>
        <dbReference type="Proteomes" id="UP000285624"/>
    </source>
</evidence>
<reference evidence="2" key="3">
    <citation type="submission" date="2020-06" db="EMBL/GenBank/DDBJ databases">
        <authorList>
            <person name="Studholme D.J."/>
        </authorList>
    </citation>
    <scope>NUCLEOTIDE SEQUENCE</scope>
    <source>
        <strain evidence="2">NZFS 2646</strain>
        <strain evidence="3">NZFS 3630</strain>
    </source>
</reference>
<proteinExistence type="predicted"/>
<evidence type="ECO:0000313" key="4">
    <source>
        <dbReference type="EMBL" id="RLN45749.1"/>
    </source>
</evidence>
<comment type="caution">
    <text evidence="4">The sequence shown here is derived from an EMBL/GenBank/DDBJ whole genome shotgun (WGS) entry which is preliminary data.</text>
</comment>
<evidence type="ECO:0000313" key="7">
    <source>
        <dbReference type="Proteomes" id="UP000285883"/>
    </source>
</evidence>
<dbReference type="Proteomes" id="UP000792063">
    <property type="component" value="Unassembled WGS sequence"/>
</dbReference>
<dbReference type="EMBL" id="JPWU03000471">
    <property type="protein sequence ID" value="KAG2514201.1"/>
    <property type="molecule type" value="Genomic_DNA"/>
</dbReference>
<dbReference type="EMBL" id="JPWV03000455">
    <property type="protein sequence ID" value="KAG2510903.1"/>
    <property type="molecule type" value="Genomic_DNA"/>
</dbReference>
<evidence type="ECO:0000256" key="1">
    <source>
        <dbReference type="SAM" id="MobiDB-lite"/>
    </source>
</evidence>
<gene>
    <name evidence="4" type="ORF">BBI17_008484</name>
    <name evidence="5" type="ORF">BBO99_00008493</name>
    <name evidence="2" type="ORF">JM16_008297</name>
    <name evidence="3" type="ORF">JM18_008272</name>
</gene>
<dbReference type="Proteomes" id="UP000285883">
    <property type="component" value="Unassembled WGS sequence"/>
</dbReference>
<feature type="region of interest" description="Disordered" evidence="1">
    <location>
        <begin position="1"/>
        <end position="152"/>
    </location>
</feature>
<dbReference type="AlphaFoldDB" id="A0A3R7JB11"/>
<dbReference type="Proteomes" id="UP000285624">
    <property type="component" value="Unassembled WGS sequence"/>
</dbReference>
<name>A0A3R7JB11_9STRA</name>
<protein>
    <submittedName>
        <fullName evidence="4">Uncharacterized protein</fullName>
    </submittedName>
</protein>
<sequence>MATLGVPKKGPHQKIKWLKGLTGDLDDDDSSDTSQPPAEKRERVKKPQKKPQKSKEMAEKKSRATQQEASGSDKDKRRPKKKLRCQDDDESVENTVIVRAAHKIGEKRRLVRRGSDSGKHASKDRSAQSVGSADEGSDENRQRRRLAKGSRLRRPILGYAANSKEGPEWRGAPCYSKC</sequence>
<keyword evidence="6" id="KW-1185">Reference proteome</keyword>
<dbReference type="EMBL" id="MBDN02000453">
    <property type="protein sequence ID" value="RLN75211.1"/>
    <property type="molecule type" value="Genomic_DNA"/>
</dbReference>
<organism evidence="4 7">
    <name type="scientific">Phytophthora kernoviae</name>
    <dbReference type="NCBI Taxonomy" id="325452"/>
    <lineage>
        <taxon>Eukaryota</taxon>
        <taxon>Sar</taxon>
        <taxon>Stramenopiles</taxon>
        <taxon>Oomycota</taxon>
        <taxon>Peronosporomycetes</taxon>
        <taxon>Peronosporales</taxon>
        <taxon>Peronosporaceae</taxon>
        <taxon>Phytophthora</taxon>
    </lineage>
</organism>
<dbReference type="EMBL" id="MAYM02000138">
    <property type="protein sequence ID" value="RLN45749.1"/>
    <property type="molecule type" value="Genomic_DNA"/>
</dbReference>
<accession>A0A3R7JB11</accession>